<evidence type="ECO:0008006" key="5">
    <source>
        <dbReference type="Google" id="ProtNLM"/>
    </source>
</evidence>
<feature type="transmembrane region" description="Helical" evidence="2">
    <location>
        <begin position="75"/>
        <end position="95"/>
    </location>
</feature>
<sequence>MMQFQQRQLLRLSSSANFIFPSCPPPHHLYFSARPTNHYTLCSAQLSEEVTAVAISSSPIHSVPSLLSASADSSLQTAASCLITGAFTLFLFRTLRRRAKQQRKLRSASAPLKAKGKKKAPPSADETLLGGLIAAAFGILLYKFTTSVEHSLNSQPLSPNYSVRQITITIRTIINGMCYLATFVFGFNSVGLFLYTGQLAMNRDRVMTEDKPHFNSTDQDHTSDNQNKP</sequence>
<reference evidence="3 4" key="1">
    <citation type="submission" date="2024-06" db="EMBL/GenBank/DDBJ databases">
        <title>A chromosome level genome sequence of Diviner's sage (Salvia divinorum).</title>
        <authorList>
            <person name="Ford S.A."/>
            <person name="Ro D.-K."/>
            <person name="Ness R.W."/>
            <person name="Phillips M.A."/>
        </authorList>
    </citation>
    <scope>NUCLEOTIDE SEQUENCE [LARGE SCALE GENOMIC DNA]</scope>
    <source>
        <strain evidence="3">SAF-2024a</strain>
        <tissue evidence="3">Leaf</tissue>
    </source>
</reference>
<feature type="transmembrane region" description="Helical" evidence="2">
    <location>
        <begin position="168"/>
        <end position="195"/>
    </location>
</feature>
<dbReference type="EMBL" id="JBEAFC010000002">
    <property type="protein sequence ID" value="KAL1566507.1"/>
    <property type="molecule type" value="Genomic_DNA"/>
</dbReference>
<comment type="caution">
    <text evidence="3">The sequence shown here is derived from an EMBL/GenBank/DDBJ whole genome shotgun (WGS) entry which is preliminary data.</text>
</comment>
<protein>
    <recommendedName>
        <fullName evidence="5">Transmembrane protein</fullName>
    </recommendedName>
</protein>
<dbReference type="PANTHER" id="PTHR35733:SF1">
    <property type="entry name" value="OS02G0307800 PROTEIN"/>
    <property type="match status" value="1"/>
</dbReference>
<keyword evidence="4" id="KW-1185">Reference proteome</keyword>
<dbReference type="InterPro" id="IPR021434">
    <property type="entry name" value="DUF3082"/>
</dbReference>
<gene>
    <name evidence="3" type="ORF">AAHA92_02113</name>
</gene>
<accession>A0ABD1IDR9</accession>
<feature type="compositionally biased region" description="Basic and acidic residues" evidence="1">
    <location>
        <begin position="210"/>
        <end position="223"/>
    </location>
</feature>
<dbReference type="Pfam" id="PF11282">
    <property type="entry name" value="DUF3082"/>
    <property type="match status" value="1"/>
</dbReference>
<evidence type="ECO:0000256" key="1">
    <source>
        <dbReference type="SAM" id="MobiDB-lite"/>
    </source>
</evidence>
<dbReference type="PANTHER" id="PTHR35733">
    <property type="entry name" value="OS02G0307800 PROTEIN"/>
    <property type="match status" value="1"/>
</dbReference>
<proteinExistence type="predicted"/>
<feature type="region of interest" description="Disordered" evidence="1">
    <location>
        <begin position="102"/>
        <end position="124"/>
    </location>
</feature>
<dbReference type="AlphaFoldDB" id="A0ABD1IDR9"/>
<organism evidence="3 4">
    <name type="scientific">Salvia divinorum</name>
    <name type="common">Maria pastora</name>
    <name type="synonym">Diviner's sage</name>
    <dbReference type="NCBI Taxonomy" id="28513"/>
    <lineage>
        <taxon>Eukaryota</taxon>
        <taxon>Viridiplantae</taxon>
        <taxon>Streptophyta</taxon>
        <taxon>Embryophyta</taxon>
        <taxon>Tracheophyta</taxon>
        <taxon>Spermatophyta</taxon>
        <taxon>Magnoliopsida</taxon>
        <taxon>eudicotyledons</taxon>
        <taxon>Gunneridae</taxon>
        <taxon>Pentapetalae</taxon>
        <taxon>asterids</taxon>
        <taxon>lamiids</taxon>
        <taxon>Lamiales</taxon>
        <taxon>Lamiaceae</taxon>
        <taxon>Nepetoideae</taxon>
        <taxon>Mentheae</taxon>
        <taxon>Salviinae</taxon>
        <taxon>Salvia</taxon>
        <taxon>Salvia subgen. Calosphace</taxon>
    </lineage>
</organism>
<evidence type="ECO:0000313" key="3">
    <source>
        <dbReference type="EMBL" id="KAL1566507.1"/>
    </source>
</evidence>
<keyword evidence="2" id="KW-1133">Transmembrane helix</keyword>
<keyword evidence="2" id="KW-0472">Membrane</keyword>
<keyword evidence="2" id="KW-0812">Transmembrane</keyword>
<name>A0ABD1IDR9_SALDI</name>
<dbReference type="Proteomes" id="UP001567538">
    <property type="component" value="Unassembled WGS sequence"/>
</dbReference>
<feature type="region of interest" description="Disordered" evidence="1">
    <location>
        <begin position="210"/>
        <end position="229"/>
    </location>
</feature>
<evidence type="ECO:0000313" key="4">
    <source>
        <dbReference type="Proteomes" id="UP001567538"/>
    </source>
</evidence>
<evidence type="ECO:0000256" key="2">
    <source>
        <dbReference type="SAM" id="Phobius"/>
    </source>
</evidence>